<dbReference type="EMBL" id="AP012273">
    <property type="protein sequence ID" value="BAO43040.1"/>
    <property type="molecule type" value="Genomic_DNA"/>
</dbReference>
<dbReference type="Proteomes" id="UP000031631">
    <property type="component" value="Chromosome"/>
</dbReference>
<evidence type="ECO:0008006" key="3">
    <source>
        <dbReference type="Google" id="ProtNLM"/>
    </source>
</evidence>
<gene>
    <name evidence="1" type="ORF">TBH_C0092</name>
</gene>
<name>A0A7U6GG72_9GAMM</name>
<accession>A0A7U6GG72</accession>
<dbReference type="KEGG" id="tbn:TBH_C0092"/>
<keyword evidence="2" id="KW-1185">Reference proteome</keyword>
<dbReference type="OrthoDB" id="6782387at2"/>
<protein>
    <recommendedName>
        <fullName evidence="3">Peptidase C39-like domain-containing protein</fullName>
    </recommendedName>
</protein>
<organism evidence="1 2">
    <name type="scientific">Thiolapillus brandeum</name>
    <dbReference type="NCBI Taxonomy" id="1076588"/>
    <lineage>
        <taxon>Bacteria</taxon>
        <taxon>Pseudomonadati</taxon>
        <taxon>Pseudomonadota</taxon>
        <taxon>Gammaproteobacteria</taxon>
        <taxon>Chromatiales</taxon>
        <taxon>Sedimenticolaceae</taxon>
        <taxon>Thiolapillus</taxon>
    </lineage>
</organism>
<proteinExistence type="predicted"/>
<dbReference type="RefSeq" id="WP_052469745.1">
    <property type="nucleotide sequence ID" value="NZ_AP012273.1"/>
</dbReference>
<evidence type="ECO:0000313" key="1">
    <source>
        <dbReference type="EMBL" id="BAO43040.1"/>
    </source>
</evidence>
<dbReference type="AlphaFoldDB" id="A0A7U6GG72"/>
<reference evidence="1 2" key="1">
    <citation type="journal article" date="2014" name="PLoS ONE">
        <title>Physiological and genomic features of a novel sulfur-oxidizing gammaproteobacterium belonging to a previously uncultivated symbiotic lineage isolated from a hydrothermal vent.</title>
        <authorList>
            <person name="Nunoura T."/>
            <person name="Takaki Y."/>
            <person name="Kazama H."/>
            <person name="Kakuta J."/>
            <person name="Shimamura S."/>
            <person name="Makita H."/>
            <person name="Hirai M."/>
            <person name="Miyazaki M."/>
            <person name="Takai K."/>
        </authorList>
    </citation>
    <scope>NUCLEOTIDE SEQUENCE [LARGE SCALE GENOMIC DNA]</scope>
    <source>
        <strain evidence="1 2">Hiromi1</strain>
    </source>
</reference>
<evidence type="ECO:0000313" key="2">
    <source>
        <dbReference type="Proteomes" id="UP000031631"/>
    </source>
</evidence>
<sequence>MEERLQVKGVDQAKVDSLEAVFQERLVQKGLGSNAPRHQPLQAIMEMLSKLGARTAVIQKKVQDPDFLAEYAAYYSRWTGDVPRYCDRIHFFSDPPVSENVLEVIDQMADAPDAYLGFVTLRPISMSPVAASILKPLVDVAPSYLLSNDEFVVNLAGRRFAVNGTPFMQQDNAVGACAQASIWMALRTLRKKAGQAAFNPAQITDAATKYAVVGRVLPNRAGLTVQQITEAIRTSGYAPHVLPVRQLNEPASEPVVDKIKFELYPYVESGIPVLLLLFPDNSEGHAVVVIGHGWNRAPARLIEIGHIDPFQGGAKIRLVDAASWVEPFIIHNDNSGPYLALPDVSSTGYALNQACYAIPLLQPEIFIDGAEAKRSCIKLLSDSIGINGQSPDGHSLPSDLVVRTYLIDRSEFRKNILKSAEASTVKAYFRMKWMPKRIWVTEFNLLDGYEASPDHAGRRLGQIILDPAAEAEEGAFLSIYLSRELLPSMAQAWEGIVIDRDVFTGEIEAFPVETFDASTMVRSPVN</sequence>